<dbReference type="RefSeq" id="WP_198568173.1">
    <property type="nucleotide sequence ID" value="NZ_CP066167.1"/>
</dbReference>
<dbReference type="InterPro" id="IPR001310">
    <property type="entry name" value="Histidine_triad_HIT"/>
</dbReference>
<feature type="active site" description="Tele-AMP-histidine intermediate" evidence="1">
    <location>
        <position position="111"/>
    </location>
</feature>
<protein>
    <submittedName>
        <fullName evidence="5">HIT family protein</fullName>
    </submittedName>
</protein>
<dbReference type="PANTHER" id="PTHR46648">
    <property type="entry name" value="HIT FAMILY PROTEIN 1"/>
    <property type="match status" value="1"/>
</dbReference>
<reference evidence="5 6" key="1">
    <citation type="submission" date="2020-12" db="EMBL/GenBank/DDBJ databases">
        <authorList>
            <person name="Shan Y."/>
        </authorList>
    </citation>
    <scope>NUCLEOTIDE SEQUENCE [LARGE SCALE GENOMIC DNA]</scope>
    <source>
        <strain evidence="6">csc3.9</strain>
    </source>
</reference>
<feature type="domain" description="HIT" evidence="4">
    <location>
        <begin position="17"/>
        <end position="124"/>
    </location>
</feature>
<dbReference type="Pfam" id="PF01230">
    <property type="entry name" value="HIT"/>
    <property type="match status" value="1"/>
</dbReference>
<dbReference type="PRINTS" id="PR00332">
    <property type="entry name" value="HISTRIAD"/>
</dbReference>
<dbReference type="EMBL" id="CP066167">
    <property type="protein sequence ID" value="QQD16653.1"/>
    <property type="molecule type" value="Genomic_DNA"/>
</dbReference>
<keyword evidence="6" id="KW-1185">Reference proteome</keyword>
<dbReference type="InterPro" id="IPR011146">
    <property type="entry name" value="HIT-like"/>
</dbReference>
<evidence type="ECO:0000256" key="3">
    <source>
        <dbReference type="PROSITE-ProRule" id="PRU00464"/>
    </source>
</evidence>
<dbReference type="SUPFAM" id="SSF54197">
    <property type="entry name" value="HIT-like"/>
    <property type="match status" value="1"/>
</dbReference>
<dbReference type="GO" id="GO:0009117">
    <property type="term" value="P:nucleotide metabolic process"/>
    <property type="evidence" value="ECO:0007669"/>
    <property type="project" value="TreeGrafter"/>
</dbReference>
<dbReference type="GO" id="GO:0003824">
    <property type="term" value="F:catalytic activity"/>
    <property type="evidence" value="ECO:0007669"/>
    <property type="project" value="InterPro"/>
</dbReference>
<organism evidence="5 6">
    <name type="scientific">Spongiibacter nanhainus</name>
    <dbReference type="NCBI Taxonomy" id="2794344"/>
    <lineage>
        <taxon>Bacteria</taxon>
        <taxon>Pseudomonadati</taxon>
        <taxon>Pseudomonadota</taxon>
        <taxon>Gammaproteobacteria</taxon>
        <taxon>Cellvibrionales</taxon>
        <taxon>Spongiibacteraceae</taxon>
        <taxon>Spongiibacter</taxon>
    </lineage>
</organism>
<evidence type="ECO:0000313" key="6">
    <source>
        <dbReference type="Proteomes" id="UP000596063"/>
    </source>
</evidence>
<evidence type="ECO:0000256" key="2">
    <source>
        <dbReference type="PIRSR" id="PIRSR601310-3"/>
    </source>
</evidence>
<evidence type="ECO:0000259" key="4">
    <source>
        <dbReference type="PROSITE" id="PS51084"/>
    </source>
</evidence>
<dbReference type="Gene3D" id="3.30.428.10">
    <property type="entry name" value="HIT-like"/>
    <property type="match status" value="1"/>
</dbReference>
<feature type="short sequence motif" description="Histidine triad motif" evidence="2 3">
    <location>
        <begin position="109"/>
        <end position="113"/>
    </location>
</feature>
<name>A0A7T4UNJ3_9GAMM</name>
<dbReference type="Proteomes" id="UP000596063">
    <property type="component" value="Chromosome"/>
</dbReference>
<sequence length="147" mass="16205">MQDAVFDDPHGHDPNCIFCNIIAGNAPCRELYRDDTLIAFLDIAPVQPGHTLIVPLRHHVDMFTMSDEEMAAVARFARYMAPVVKLVTDADGLGVHQLNGAAAGQTVFHYHMHLIPAFEGKPPKIHGREPAPAEELDAMVEALRRGM</sequence>
<dbReference type="PANTHER" id="PTHR46648:SF1">
    <property type="entry name" value="ADENOSINE 5'-MONOPHOSPHORAMIDASE HNT1"/>
    <property type="match status" value="1"/>
</dbReference>
<accession>A0A7T4UNJ3</accession>
<evidence type="ECO:0000313" key="5">
    <source>
        <dbReference type="EMBL" id="QQD16653.1"/>
    </source>
</evidence>
<proteinExistence type="predicted"/>
<dbReference type="AlphaFoldDB" id="A0A7T4UNJ3"/>
<dbReference type="InterPro" id="IPR036265">
    <property type="entry name" value="HIT-like_sf"/>
</dbReference>
<dbReference type="KEGG" id="snan:I6N98_09570"/>
<evidence type="ECO:0000256" key="1">
    <source>
        <dbReference type="PIRSR" id="PIRSR601310-1"/>
    </source>
</evidence>
<dbReference type="PROSITE" id="PS51084">
    <property type="entry name" value="HIT_2"/>
    <property type="match status" value="1"/>
</dbReference>
<gene>
    <name evidence="5" type="ORF">I6N98_09570</name>
</gene>